<reference evidence="1 2" key="1">
    <citation type="submission" date="2020-07" db="EMBL/GenBank/DDBJ databases">
        <authorList>
            <person name="Hilgarth M."/>
            <person name="Werum V."/>
            <person name="Vogel R.F."/>
        </authorList>
    </citation>
    <scope>NUCLEOTIDE SEQUENCE [LARGE SCALE GENOMIC DNA]</scope>
    <source>
        <strain evidence="1 2">DSM 28961</strain>
    </source>
</reference>
<comment type="caution">
    <text evidence="1">The sequence shown here is derived from an EMBL/GenBank/DDBJ whole genome shotgun (WGS) entry which is preliminary data.</text>
</comment>
<accession>A0A7V8N0V1</accession>
<evidence type="ECO:0008006" key="3">
    <source>
        <dbReference type="Google" id="ProtNLM"/>
    </source>
</evidence>
<sequence length="139" mass="16727">MNNIEILLSIYPYYNDLIKIKKKNFEFRSWDIKFDSEYLVMWVYETRPTMAIKYKMTVKHPISELCTDQEYGLGNYKFIENIKRGMRAYEIVSFEELIKPIFLSDMRELGVNAPQGFAYIAKYPKLKHLLEKSVKFSYY</sequence>
<dbReference type="Proteomes" id="UP000530186">
    <property type="component" value="Unassembled WGS sequence"/>
</dbReference>
<evidence type="ECO:0000313" key="2">
    <source>
        <dbReference type="Proteomes" id="UP000530186"/>
    </source>
</evidence>
<name>A0A7V8N0V1_9LACT</name>
<evidence type="ECO:0000313" key="1">
    <source>
        <dbReference type="EMBL" id="MBA0016556.1"/>
    </source>
</evidence>
<gene>
    <name evidence="1" type="ORF">HZR21_05245</name>
</gene>
<organism evidence="1 2">
    <name type="scientific">Pseudolactococcus laudensis</name>
    <dbReference type="NCBI Taxonomy" id="1494461"/>
    <lineage>
        <taxon>Bacteria</taxon>
        <taxon>Bacillati</taxon>
        <taxon>Bacillota</taxon>
        <taxon>Bacilli</taxon>
        <taxon>Lactobacillales</taxon>
        <taxon>Streptococcaceae</taxon>
        <taxon>Pseudolactococcus</taxon>
    </lineage>
</organism>
<keyword evidence="2" id="KW-1185">Reference proteome</keyword>
<protein>
    <recommendedName>
        <fullName evidence="3">ASCH domain-containing protein</fullName>
    </recommendedName>
</protein>
<dbReference type="GeneID" id="303194921"/>
<dbReference type="EMBL" id="JACBNY010000006">
    <property type="protein sequence ID" value="MBA0016556.1"/>
    <property type="molecule type" value="Genomic_DNA"/>
</dbReference>
<dbReference type="AlphaFoldDB" id="A0A7V8N0V1"/>
<dbReference type="RefSeq" id="WP_180746749.1">
    <property type="nucleotide sequence ID" value="NZ_JACBNY010000006.1"/>
</dbReference>
<proteinExistence type="predicted"/>